<name>A0A644ZWG0_9ZZZZ</name>
<gene>
    <name evidence="1" type="ORF">SDC9_88564</name>
</gene>
<organism evidence="1">
    <name type="scientific">bioreactor metagenome</name>
    <dbReference type="NCBI Taxonomy" id="1076179"/>
    <lineage>
        <taxon>unclassified sequences</taxon>
        <taxon>metagenomes</taxon>
        <taxon>ecological metagenomes</taxon>
    </lineage>
</organism>
<sequence>MQGKPFDTKPHYFCETNCMMYSPEIKVQNLYANFELYMSVSELHCSHEDICKMWAEKLESGKGTGST</sequence>
<proteinExistence type="predicted"/>
<dbReference type="AlphaFoldDB" id="A0A644ZWG0"/>
<protein>
    <submittedName>
        <fullName evidence="1">Uncharacterized protein</fullName>
    </submittedName>
</protein>
<evidence type="ECO:0000313" key="1">
    <source>
        <dbReference type="EMBL" id="MPM41904.1"/>
    </source>
</evidence>
<reference evidence="1" key="1">
    <citation type="submission" date="2019-08" db="EMBL/GenBank/DDBJ databases">
        <authorList>
            <person name="Kucharzyk K."/>
            <person name="Murdoch R.W."/>
            <person name="Higgins S."/>
            <person name="Loffler F."/>
        </authorList>
    </citation>
    <scope>NUCLEOTIDE SEQUENCE</scope>
</reference>
<comment type="caution">
    <text evidence="1">The sequence shown here is derived from an EMBL/GenBank/DDBJ whole genome shotgun (WGS) entry which is preliminary data.</text>
</comment>
<accession>A0A644ZWG0</accession>
<dbReference type="EMBL" id="VSSQ01009531">
    <property type="protein sequence ID" value="MPM41904.1"/>
    <property type="molecule type" value="Genomic_DNA"/>
</dbReference>